<reference evidence="1" key="1">
    <citation type="submission" date="2020-12" db="EMBL/GenBank/DDBJ databases">
        <title>Genomic characterization of non-nitrogen-fixing Frankia strains.</title>
        <authorList>
            <person name="Carlos-Shanley C."/>
            <person name="Guerra T."/>
            <person name="Hahn D."/>
        </authorList>
    </citation>
    <scope>NUCLEOTIDE SEQUENCE</scope>
    <source>
        <strain evidence="1">CN6</strain>
    </source>
</reference>
<evidence type="ECO:0008006" key="3">
    <source>
        <dbReference type="Google" id="ProtNLM"/>
    </source>
</evidence>
<evidence type="ECO:0000313" key="1">
    <source>
        <dbReference type="EMBL" id="MBL7628310.1"/>
    </source>
</evidence>
<proteinExistence type="predicted"/>
<dbReference type="AlphaFoldDB" id="A0A937RD90"/>
<dbReference type="Proteomes" id="UP000604475">
    <property type="component" value="Unassembled WGS sequence"/>
</dbReference>
<keyword evidence="2" id="KW-1185">Reference proteome</keyword>
<accession>A0A937RD90</accession>
<gene>
    <name evidence="1" type="ORF">I7412_14350</name>
</gene>
<organism evidence="1 2">
    <name type="scientific">Frankia nepalensis</name>
    <dbReference type="NCBI Taxonomy" id="1836974"/>
    <lineage>
        <taxon>Bacteria</taxon>
        <taxon>Bacillati</taxon>
        <taxon>Actinomycetota</taxon>
        <taxon>Actinomycetes</taxon>
        <taxon>Frankiales</taxon>
        <taxon>Frankiaceae</taxon>
        <taxon>Frankia</taxon>
    </lineage>
</organism>
<dbReference type="EMBL" id="JAEACQ010000183">
    <property type="protein sequence ID" value="MBL7628310.1"/>
    <property type="molecule type" value="Genomic_DNA"/>
</dbReference>
<evidence type="ECO:0000313" key="2">
    <source>
        <dbReference type="Proteomes" id="UP000604475"/>
    </source>
</evidence>
<sequence length="162" mass="17883">MIADVISEFRRIMDSGAVTGGALRLGCAIEEPATPVDIDSAWPQGGAPTEAVELWSVSGSAKLFVDIDYGQWGLRILSPRQSAERTRAERMERAEDFREDDVVVAEFLGDGELVAISPSEQGARRILVAQEIYGRPDWYGVGPTLEKFLQDYLDSGGEKFWE</sequence>
<name>A0A937RD90_9ACTN</name>
<protein>
    <recommendedName>
        <fullName evidence="3">Knr4/Smi1-like domain-containing protein</fullName>
    </recommendedName>
</protein>
<dbReference type="RefSeq" id="WP_203003947.1">
    <property type="nucleotide sequence ID" value="NZ_JADWYU010000180.1"/>
</dbReference>
<comment type="caution">
    <text evidence="1">The sequence shown here is derived from an EMBL/GenBank/DDBJ whole genome shotgun (WGS) entry which is preliminary data.</text>
</comment>